<dbReference type="InterPro" id="IPR035810">
    <property type="entry name" value="PEBP_euk"/>
</dbReference>
<reference evidence="1 2" key="1">
    <citation type="journal article" date="2008" name="Nature">
        <title>The genome of the choanoflagellate Monosiga brevicollis and the origin of metazoans.</title>
        <authorList>
            <consortium name="JGI Sequencing"/>
            <person name="King N."/>
            <person name="Westbrook M.J."/>
            <person name="Young S.L."/>
            <person name="Kuo A."/>
            <person name="Abedin M."/>
            <person name="Chapman J."/>
            <person name="Fairclough S."/>
            <person name="Hellsten U."/>
            <person name="Isogai Y."/>
            <person name="Letunic I."/>
            <person name="Marr M."/>
            <person name="Pincus D."/>
            <person name="Putnam N."/>
            <person name="Rokas A."/>
            <person name="Wright K.J."/>
            <person name="Zuzow R."/>
            <person name="Dirks W."/>
            <person name="Good M."/>
            <person name="Goodstein D."/>
            <person name="Lemons D."/>
            <person name="Li W."/>
            <person name="Lyons J.B."/>
            <person name="Morris A."/>
            <person name="Nichols S."/>
            <person name="Richter D.J."/>
            <person name="Salamov A."/>
            <person name="Bork P."/>
            <person name="Lim W.A."/>
            <person name="Manning G."/>
            <person name="Miller W.T."/>
            <person name="McGinnis W."/>
            <person name="Shapiro H."/>
            <person name="Tjian R."/>
            <person name="Grigoriev I.V."/>
            <person name="Rokhsar D."/>
        </authorList>
    </citation>
    <scope>NUCLEOTIDE SEQUENCE [LARGE SCALE GENOMIC DNA]</scope>
    <source>
        <strain evidence="2">MX1 / ATCC 50154</strain>
    </source>
</reference>
<proteinExistence type="predicted"/>
<protein>
    <submittedName>
        <fullName evidence="1">Uncharacterized protein</fullName>
    </submittedName>
</protein>
<dbReference type="OMA" id="YWERRSS"/>
<dbReference type="Proteomes" id="UP000001357">
    <property type="component" value="Unassembled WGS sequence"/>
</dbReference>
<dbReference type="KEGG" id="mbr:MONBRDRAFT_26154"/>
<dbReference type="Gene3D" id="3.90.280.10">
    <property type="entry name" value="PEBP-like"/>
    <property type="match status" value="1"/>
</dbReference>
<keyword evidence="2" id="KW-1185">Reference proteome</keyword>
<accession>A9V1I6</accession>
<dbReference type="AlphaFoldDB" id="A9V1I6"/>
<dbReference type="PANTHER" id="PTHR11362">
    <property type="entry name" value="PHOSPHATIDYLETHANOLAMINE-BINDING PROTEIN"/>
    <property type="match status" value="1"/>
</dbReference>
<evidence type="ECO:0000313" key="2">
    <source>
        <dbReference type="Proteomes" id="UP000001357"/>
    </source>
</evidence>
<dbReference type="GeneID" id="5891987"/>
<dbReference type="InterPro" id="IPR036610">
    <property type="entry name" value="PEBP-like_sf"/>
</dbReference>
<dbReference type="FunCoup" id="A9V1I6">
    <property type="interactions" value="617"/>
</dbReference>
<dbReference type="InParanoid" id="A9V1I6"/>
<dbReference type="CDD" id="cd00866">
    <property type="entry name" value="PEBP_euk"/>
    <property type="match status" value="1"/>
</dbReference>
<name>A9V1I6_MONBE</name>
<dbReference type="EMBL" id="CH991554">
    <property type="protein sequence ID" value="EDQ88447.1"/>
    <property type="molecule type" value="Genomic_DNA"/>
</dbReference>
<sequence>MAANMGMRVLNAPHAVPALRRAQRWRTWKQTVQVHRLRLATTASCNAAAAPRFVFDQPSNTKSTTGIVPKPTLADRAQEYWRRRKDPELEEAARRLDLRVPLTNVATLSDQHFLAYNGHLRLRNMAFNYHIFDDVFGKVFVPKKNFAVSWADTYTYRGNLVAPNDTLVAPAFHFEPEANVQYTVALLDADGRLDGSEGQVAHALTCNLTGPTASGDEVLPYMPLTPFQGSGYHRVVAVLLQQSGALDAAALRDSLPAVSSQNPLSNRYMKLQDWARQHNLQPVAFSFSQAQHDASVTSTLASAGFHQEPSFA</sequence>
<dbReference type="STRING" id="81824.A9V1I6"/>
<dbReference type="eggNOG" id="KOG3346">
    <property type="taxonomic scope" value="Eukaryota"/>
</dbReference>
<gene>
    <name evidence="1" type="ORF">MONBRDRAFT_26154</name>
</gene>
<dbReference type="PANTHER" id="PTHR11362:SF82">
    <property type="entry name" value="PHOSPHATIDYLETHANOLAMINE-BINDING PROTEIN 4"/>
    <property type="match status" value="1"/>
</dbReference>
<evidence type="ECO:0000313" key="1">
    <source>
        <dbReference type="EMBL" id="EDQ88447.1"/>
    </source>
</evidence>
<dbReference type="SUPFAM" id="SSF49777">
    <property type="entry name" value="PEBP-like"/>
    <property type="match status" value="1"/>
</dbReference>
<organism evidence="1 2">
    <name type="scientific">Monosiga brevicollis</name>
    <name type="common">Choanoflagellate</name>
    <dbReference type="NCBI Taxonomy" id="81824"/>
    <lineage>
        <taxon>Eukaryota</taxon>
        <taxon>Choanoflagellata</taxon>
        <taxon>Craspedida</taxon>
        <taxon>Salpingoecidae</taxon>
        <taxon>Monosiga</taxon>
    </lineage>
</organism>
<dbReference type="RefSeq" id="XP_001746551.1">
    <property type="nucleotide sequence ID" value="XM_001746499.1"/>
</dbReference>